<dbReference type="Pfam" id="PF14624">
    <property type="entry name" value="Vwaint"/>
    <property type="match status" value="1"/>
</dbReference>
<dbReference type="InterPro" id="IPR051266">
    <property type="entry name" value="CLCR"/>
</dbReference>
<dbReference type="InterPro" id="IPR002035">
    <property type="entry name" value="VWF_A"/>
</dbReference>
<accession>A0A7H4LMW9</accession>
<proteinExistence type="predicted"/>
<gene>
    <name evidence="3" type="ORF">CAMPLR22A2D_LOCUS4584</name>
</gene>
<protein>
    <recommendedName>
        <fullName evidence="2">VWFA domain-containing protein</fullName>
    </recommendedName>
</protein>
<name>A0A7H4LMW9_WHEAT</name>
<dbReference type="Pfam" id="PF00092">
    <property type="entry name" value="VWA"/>
    <property type="match status" value="1"/>
</dbReference>
<dbReference type="AlphaFoldDB" id="A0A7H4LMW9"/>
<evidence type="ECO:0000313" key="3">
    <source>
        <dbReference type="EMBL" id="SPT19957.1"/>
    </source>
</evidence>
<reference evidence="3 4" key="1">
    <citation type="submission" date="2018-05" db="EMBL/GenBank/DDBJ databases">
        <authorList>
            <person name="Thind KAUR A."/>
        </authorList>
    </citation>
    <scope>NUCLEOTIDE SEQUENCE [LARGE SCALE GENOMIC DNA]</scope>
</reference>
<feature type="region of interest" description="Disordered" evidence="1">
    <location>
        <begin position="509"/>
        <end position="566"/>
    </location>
</feature>
<dbReference type="EMBL" id="LS480641">
    <property type="protein sequence ID" value="SPT19957.1"/>
    <property type="molecule type" value="Genomic_DNA"/>
</dbReference>
<dbReference type="PANTHER" id="PTHR10579">
    <property type="entry name" value="CALCIUM-ACTIVATED CHLORIDE CHANNEL REGULATOR"/>
    <property type="match status" value="1"/>
</dbReference>
<dbReference type="Proteomes" id="UP000280104">
    <property type="component" value="Chromosome II"/>
</dbReference>
<dbReference type="InterPro" id="IPR036465">
    <property type="entry name" value="vWFA_dom_sf"/>
</dbReference>
<evidence type="ECO:0000259" key="2">
    <source>
        <dbReference type="PROSITE" id="PS50234"/>
    </source>
</evidence>
<feature type="domain" description="VWFA" evidence="2">
    <location>
        <begin position="176"/>
        <end position="284"/>
    </location>
</feature>
<evidence type="ECO:0000313" key="4">
    <source>
        <dbReference type="Proteomes" id="UP000280104"/>
    </source>
</evidence>
<evidence type="ECO:0000256" key="1">
    <source>
        <dbReference type="SAM" id="MobiDB-lite"/>
    </source>
</evidence>
<dbReference type="SUPFAM" id="SSF53300">
    <property type="entry name" value="vWA-like"/>
    <property type="match status" value="1"/>
</dbReference>
<dbReference type="SMART" id="SM00327">
    <property type="entry name" value="VWA"/>
    <property type="match status" value="1"/>
</dbReference>
<dbReference type="InterPro" id="IPR032838">
    <property type="entry name" value="Vwaint_dom"/>
</dbReference>
<feature type="compositionally biased region" description="Low complexity" evidence="1">
    <location>
        <begin position="511"/>
        <end position="528"/>
    </location>
</feature>
<dbReference type="PROSITE" id="PS50234">
    <property type="entry name" value="VWFA"/>
    <property type="match status" value="1"/>
</dbReference>
<feature type="compositionally biased region" description="Polar residues" evidence="1">
    <location>
        <begin position="550"/>
        <end position="559"/>
    </location>
</feature>
<feature type="compositionally biased region" description="Basic and acidic residues" evidence="1">
    <location>
        <begin position="533"/>
        <end position="542"/>
    </location>
</feature>
<dbReference type="Gene3D" id="3.40.50.410">
    <property type="entry name" value="von Willebrand factor, type A domain"/>
    <property type="match status" value="1"/>
</dbReference>
<sequence length="566" mass="60757">MDIYFFHIFLMRFFPYIQLGRLGQTYISRSIPTTLAPTETSDMSGRKVPRLAAPPTTPQAQLAGLYQDDEPLGPLVGRIAGAIHFRQATSLTKALHLAAPPPTPYAQAQVGAYHDDEPLEHPAAAGAQAQAPADDGGLVLKTQCEFPALGRGASRDKFAVLVHVRAPADVARAPLDLVTVLDVSGSMDGQKMELLKQATGFVVDQLGPDDRLSMVYFSGEATRLIPLTRMTVAGKARAKLAVEGMVVRWTGTNIGEGFRVGAQIVHATPQSHRPGLHDARAAFVHARRHPAWADPHAAIQDSFAQCIGGLLSVAVQEAPIAVTCLHRGVRVQEIKSGSYGNHVGADGRAASIDVGELYDDEERRFLVLVHVPKARPVESVTRLVKVSCTYKVAATGQAAHAAAPAAVIQRLLELELTETHPPSIDVEQERVRLAATQDIAAARAAAEGGQHPGAARILDSRLKAVERSAPGAAGDPTCEAIKEELRDLSACVGSLREYRKTGRARLLAGMSSHAQQRASASTSTSARAYLTPKMEEMVEASRKQSRKRGGSQQPWSQLKQIKHDLT</sequence>
<dbReference type="PANTHER" id="PTHR10579:SF170">
    <property type="entry name" value="VWFA DOMAIN-CONTAINING PROTEIN"/>
    <property type="match status" value="1"/>
</dbReference>
<organism evidence="3 4">
    <name type="scientific">Triticum aestivum</name>
    <name type="common">Wheat</name>
    <dbReference type="NCBI Taxonomy" id="4565"/>
    <lineage>
        <taxon>Eukaryota</taxon>
        <taxon>Viridiplantae</taxon>
        <taxon>Streptophyta</taxon>
        <taxon>Embryophyta</taxon>
        <taxon>Tracheophyta</taxon>
        <taxon>Spermatophyta</taxon>
        <taxon>Magnoliopsida</taxon>
        <taxon>Liliopsida</taxon>
        <taxon>Poales</taxon>
        <taxon>Poaceae</taxon>
        <taxon>BOP clade</taxon>
        <taxon>Pooideae</taxon>
        <taxon>Triticodae</taxon>
        <taxon>Triticeae</taxon>
        <taxon>Triticinae</taxon>
        <taxon>Triticum</taxon>
    </lineage>
</organism>